<dbReference type="InterPro" id="IPR010982">
    <property type="entry name" value="Lambda_DNA-bd_dom_sf"/>
</dbReference>
<dbReference type="InterPro" id="IPR001387">
    <property type="entry name" value="Cro/C1-type_HTH"/>
</dbReference>
<dbReference type="Gene3D" id="1.10.260.40">
    <property type="entry name" value="lambda repressor-like DNA-binding domains"/>
    <property type="match status" value="1"/>
</dbReference>
<evidence type="ECO:0000313" key="4">
    <source>
        <dbReference type="Proteomes" id="UP000540412"/>
    </source>
</evidence>
<evidence type="ECO:0000259" key="2">
    <source>
        <dbReference type="PROSITE" id="PS50943"/>
    </source>
</evidence>
<proteinExistence type="predicted"/>
<accession>A0A7W9P8C1</accession>
<dbReference type="GO" id="GO:0003677">
    <property type="term" value="F:DNA binding"/>
    <property type="evidence" value="ECO:0007669"/>
    <property type="project" value="InterPro"/>
</dbReference>
<keyword evidence="4" id="KW-1185">Reference proteome</keyword>
<name>A0A7W9P8C1_9NOCA</name>
<evidence type="ECO:0000256" key="1">
    <source>
        <dbReference type="SAM" id="MobiDB-lite"/>
    </source>
</evidence>
<dbReference type="Proteomes" id="UP000540412">
    <property type="component" value="Unassembled WGS sequence"/>
</dbReference>
<dbReference type="EMBL" id="JACHIT010000001">
    <property type="protein sequence ID" value="MBB5911362.1"/>
    <property type="molecule type" value="Genomic_DNA"/>
</dbReference>
<organism evidence="3 4">
    <name type="scientific">Nocardia transvalensis</name>
    <dbReference type="NCBI Taxonomy" id="37333"/>
    <lineage>
        <taxon>Bacteria</taxon>
        <taxon>Bacillati</taxon>
        <taxon>Actinomycetota</taxon>
        <taxon>Actinomycetes</taxon>
        <taxon>Mycobacteriales</taxon>
        <taxon>Nocardiaceae</taxon>
        <taxon>Nocardia</taxon>
    </lineage>
</organism>
<evidence type="ECO:0000313" key="3">
    <source>
        <dbReference type="EMBL" id="MBB5911362.1"/>
    </source>
</evidence>
<dbReference type="CDD" id="cd00093">
    <property type="entry name" value="HTH_XRE"/>
    <property type="match status" value="1"/>
</dbReference>
<gene>
    <name evidence="3" type="ORF">BJY24_000229</name>
</gene>
<dbReference type="SUPFAM" id="SSF47413">
    <property type="entry name" value="lambda repressor-like DNA-binding domains"/>
    <property type="match status" value="1"/>
</dbReference>
<dbReference type="AlphaFoldDB" id="A0A7W9P8C1"/>
<sequence length="164" mass="16961">MDDAQAGPGGADQPRTELAAKLDRLFEVMRAASAQPLSNAAAAEAITRSTGTSISAAYLWQLRTGLKSNPTVQHLQAIAQYFGVPASYLVDGGADEAVESQLGLLQAMKDAGVRNLALRASGLTPRTLASIAAIVDRARELENLPPVAADEQPPAPRDGSANGG</sequence>
<comment type="caution">
    <text evidence="3">The sequence shown here is derived from an EMBL/GenBank/DDBJ whole genome shotgun (WGS) entry which is preliminary data.</text>
</comment>
<feature type="domain" description="HTH cro/C1-type" evidence="2">
    <location>
        <begin position="54"/>
        <end position="89"/>
    </location>
</feature>
<protein>
    <submittedName>
        <fullName evidence="3">Transcriptional regulator with XRE-family HTH domain</fullName>
    </submittedName>
</protein>
<feature type="region of interest" description="Disordered" evidence="1">
    <location>
        <begin position="143"/>
        <end position="164"/>
    </location>
</feature>
<dbReference type="PROSITE" id="PS50943">
    <property type="entry name" value="HTH_CROC1"/>
    <property type="match status" value="1"/>
</dbReference>
<reference evidence="3 4" key="1">
    <citation type="submission" date="2020-08" db="EMBL/GenBank/DDBJ databases">
        <title>Sequencing the genomes of 1000 actinobacteria strains.</title>
        <authorList>
            <person name="Klenk H.-P."/>
        </authorList>
    </citation>
    <scope>NUCLEOTIDE SEQUENCE [LARGE SCALE GENOMIC DNA]</scope>
    <source>
        <strain evidence="3 4">DSM 43582</strain>
    </source>
</reference>